<proteinExistence type="predicted"/>
<dbReference type="Gene3D" id="2.70.98.10">
    <property type="match status" value="1"/>
</dbReference>
<dbReference type="GO" id="GO:0003824">
    <property type="term" value="F:catalytic activity"/>
    <property type="evidence" value="ECO:0007669"/>
    <property type="project" value="InterPro"/>
</dbReference>
<reference evidence="1" key="2">
    <citation type="journal article" date="2024" name="Plant">
        <title>Genomic evolution and insights into agronomic trait innovations of Sesamum species.</title>
        <authorList>
            <person name="Miao H."/>
            <person name="Wang L."/>
            <person name="Qu L."/>
            <person name="Liu H."/>
            <person name="Sun Y."/>
            <person name="Le M."/>
            <person name="Wang Q."/>
            <person name="Wei S."/>
            <person name="Zheng Y."/>
            <person name="Lin W."/>
            <person name="Duan Y."/>
            <person name="Cao H."/>
            <person name="Xiong S."/>
            <person name="Wang X."/>
            <person name="Wei L."/>
            <person name="Li C."/>
            <person name="Ma Q."/>
            <person name="Ju M."/>
            <person name="Zhao R."/>
            <person name="Li G."/>
            <person name="Mu C."/>
            <person name="Tian Q."/>
            <person name="Mei H."/>
            <person name="Zhang T."/>
            <person name="Gao T."/>
            <person name="Zhang H."/>
        </authorList>
    </citation>
    <scope>NUCLEOTIDE SEQUENCE</scope>
    <source>
        <strain evidence="1">G02</strain>
    </source>
</reference>
<evidence type="ECO:0000313" key="1">
    <source>
        <dbReference type="EMBL" id="KAL0361742.1"/>
    </source>
</evidence>
<dbReference type="InterPro" id="IPR010325">
    <property type="entry name" value="Rhamnogal_lyase"/>
</dbReference>
<accession>A0AAW2Q222</accession>
<sequence>MQLARNRNDQGEVSPTEAFLQTIGERFNGLALRTEHVYVVVIDNGVFQLTLSNPGGIIRGIQYNGIENLLELHNKDLNGGIEGTSLRVIVENEEQVELSFIRTWDPSVQGVQAPLSIDRRFVMLRGSPGFYSYAIFEHSEDFPGFNLNTTRIAFMLRKDKFHYMAIADDRQRYMPLPDDRLPGRGQQLAYPEAVLLVDPVEPEFKGEVDDKYQYSCENKDNQVHGWICLDPPVGFWQITPSNEFRNGGPFKQDLTSHVNPTTLADTDDAFSLWSDAKEQMKKEVESWPYSFVASDDFANSNQRGAVRVKNACI</sequence>
<dbReference type="Pfam" id="PF06045">
    <property type="entry name" value="Rhamnogal_lyase"/>
    <property type="match status" value="2"/>
</dbReference>
<dbReference type="InterPro" id="IPR051850">
    <property type="entry name" value="Polysacch_Lyase_4"/>
</dbReference>
<protein>
    <submittedName>
        <fullName evidence="1">Uncharacterized protein</fullName>
    </submittedName>
</protein>
<dbReference type="GO" id="GO:0030246">
    <property type="term" value="F:carbohydrate binding"/>
    <property type="evidence" value="ECO:0007669"/>
    <property type="project" value="InterPro"/>
</dbReference>
<dbReference type="SUPFAM" id="SSF74650">
    <property type="entry name" value="Galactose mutarotase-like"/>
    <property type="match status" value="1"/>
</dbReference>
<dbReference type="AlphaFoldDB" id="A0AAW2Q222"/>
<dbReference type="GO" id="GO:0005975">
    <property type="term" value="P:carbohydrate metabolic process"/>
    <property type="evidence" value="ECO:0007669"/>
    <property type="project" value="InterPro"/>
</dbReference>
<dbReference type="PANTHER" id="PTHR32018:SF10">
    <property type="entry name" value="RHAMNOGALACTURONAN ENDOLYASE"/>
    <property type="match status" value="1"/>
</dbReference>
<comment type="caution">
    <text evidence="1">The sequence shown here is derived from an EMBL/GenBank/DDBJ whole genome shotgun (WGS) entry which is preliminary data.</text>
</comment>
<dbReference type="PANTHER" id="PTHR32018">
    <property type="entry name" value="RHAMNOGALACTURONATE LYASE FAMILY PROTEIN"/>
    <property type="match status" value="1"/>
</dbReference>
<name>A0AAW2Q222_SESRA</name>
<reference evidence="1" key="1">
    <citation type="submission" date="2020-06" db="EMBL/GenBank/DDBJ databases">
        <authorList>
            <person name="Li T."/>
            <person name="Hu X."/>
            <person name="Zhang T."/>
            <person name="Song X."/>
            <person name="Zhang H."/>
            <person name="Dai N."/>
            <person name="Sheng W."/>
            <person name="Hou X."/>
            <person name="Wei L."/>
        </authorList>
    </citation>
    <scope>NUCLEOTIDE SEQUENCE</scope>
    <source>
        <strain evidence="1">G02</strain>
        <tissue evidence="1">Leaf</tissue>
    </source>
</reference>
<dbReference type="InterPro" id="IPR011013">
    <property type="entry name" value="Gal_mutarotase_sf_dom"/>
</dbReference>
<gene>
    <name evidence="1" type="ORF">Sradi_3858700</name>
</gene>
<dbReference type="InterPro" id="IPR014718">
    <property type="entry name" value="GH-type_carb-bd"/>
</dbReference>
<dbReference type="CDD" id="cd10320">
    <property type="entry name" value="RGL4_N"/>
    <property type="match status" value="1"/>
</dbReference>
<organism evidence="1">
    <name type="scientific">Sesamum radiatum</name>
    <name type="common">Black benniseed</name>
    <dbReference type="NCBI Taxonomy" id="300843"/>
    <lineage>
        <taxon>Eukaryota</taxon>
        <taxon>Viridiplantae</taxon>
        <taxon>Streptophyta</taxon>
        <taxon>Embryophyta</taxon>
        <taxon>Tracheophyta</taxon>
        <taxon>Spermatophyta</taxon>
        <taxon>Magnoliopsida</taxon>
        <taxon>eudicotyledons</taxon>
        <taxon>Gunneridae</taxon>
        <taxon>Pentapetalae</taxon>
        <taxon>asterids</taxon>
        <taxon>lamiids</taxon>
        <taxon>Lamiales</taxon>
        <taxon>Pedaliaceae</taxon>
        <taxon>Sesamum</taxon>
    </lineage>
</organism>
<dbReference type="EMBL" id="JACGWJ010000016">
    <property type="protein sequence ID" value="KAL0361742.1"/>
    <property type="molecule type" value="Genomic_DNA"/>
</dbReference>